<protein>
    <submittedName>
        <fullName evidence="1">Type II toxin-antitoxin system VapB family antitoxin</fullName>
    </submittedName>
</protein>
<dbReference type="AlphaFoldDB" id="A0A4U3M9Z8"/>
<sequence>MIFKLVGDERPYPEHGLGHREWAQIPPRQVRLDALITTKANLDLHSLLAKDSTFYGDLFPHVVQWEGDLYLEDGLHRALRAALHQRSVLHARVLEL</sequence>
<keyword evidence="2" id="KW-1185">Reference proteome</keyword>
<reference evidence="1 2" key="1">
    <citation type="submission" date="2019-04" db="EMBL/GenBank/DDBJ databases">
        <title>Herbidospora sp. NEAU-GS14.nov., a novel actinomycete isolated from soil.</title>
        <authorList>
            <person name="Han L."/>
        </authorList>
    </citation>
    <scope>NUCLEOTIDE SEQUENCE [LARGE SCALE GENOMIC DNA]</scope>
    <source>
        <strain evidence="1 2">NEAU-GS14</strain>
    </source>
</reference>
<gene>
    <name evidence="1" type="ORF">FDA94_23415</name>
</gene>
<dbReference type="EMBL" id="SZQA01000024">
    <property type="protein sequence ID" value="TKK85855.1"/>
    <property type="molecule type" value="Genomic_DNA"/>
</dbReference>
<name>A0A4U3M9Z8_9ACTN</name>
<accession>A0A4U3M9Z8</accession>
<evidence type="ECO:0000313" key="1">
    <source>
        <dbReference type="EMBL" id="TKK85855.1"/>
    </source>
</evidence>
<dbReference type="RefSeq" id="WP_137249231.1">
    <property type="nucleotide sequence ID" value="NZ_SZQA01000024.1"/>
</dbReference>
<dbReference type="PIRSF" id="PIRSF006909">
    <property type="entry name" value="UCP006909"/>
    <property type="match status" value="1"/>
</dbReference>
<proteinExistence type="predicted"/>
<dbReference type="Proteomes" id="UP000308705">
    <property type="component" value="Unassembled WGS sequence"/>
</dbReference>
<dbReference type="InterPro" id="IPR014447">
    <property type="entry name" value="VapB-like_prob"/>
</dbReference>
<dbReference type="OrthoDB" id="3727774at2"/>
<evidence type="ECO:0000313" key="2">
    <source>
        <dbReference type="Proteomes" id="UP000308705"/>
    </source>
</evidence>
<organism evidence="1 2">
    <name type="scientific">Herbidospora galbida</name>
    <dbReference type="NCBI Taxonomy" id="2575442"/>
    <lineage>
        <taxon>Bacteria</taxon>
        <taxon>Bacillati</taxon>
        <taxon>Actinomycetota</taxon>
        <taxon>Actinomycetes</taxon>
        <taxon>Streptosporangiales</taxon>
        <taxon>Streptosporangiaceae</taxon>
        <taxon>Herbidospora</taxon>
    </lineage>
</organism>
<comment type="caution">
    <text evidence="1">The sequence shown here is derived from an EMBL/GenBank/DDBJ whole genome shotgun (WGS) entry which is preliminary data.</text>
</comment>
<dbReference type="Pfam" id="PF23719">
    <property type="entry name" value="VapB"/>
    <property type="match status" value="1"/>
</dbReference>